<protein>
    <recommendedName>
        <fullName evidence="6">DUF3324 domain-containing protein</fullName>
    </recommendedName>
</protein>
<dbReference type="Pfam" id="PF06030">
    <property type="entry name" value="WxLIP_PGBD"/>
    <property type="match status" value="1"/>
</dbReference>
<reference evidence="4 5" key="2">
    <citation type="submission" date="2024-02" db="EMBL/GenBank/DDBJ databases">
        <title>The Genome Sequence of Enterococcus sp. DIV0159.</title>
        <authorList>
            <person name="Earl A."/>
            <person name="Manson A."/>
            <person name="Gilmore M."/>
            <person name="Sanders J."/>
            <person name="Shea T."/>
            <person name="Howe W."/>
            <person name="Livny J."/>
            <person name="Cuomo C."/>
            <person name="Neafsey D."/>
            <person name="Birren B."/>
        </authorList>
    </citation>
    <scope>NUCLEOTIDE SEQUENCE [LARGE SCALE GENOMIC DNA]</scope>
    <source>
        <strain evidence="4 5">665A</strain>
    </source>
</reference>
<dbReference type="Proteomes" id="UP000664357">
    <property type="component" value="Unassembled WGS sequence"/>
</dbReference>
<dbReference type="PROSITE" id="PS51257">
    <property type="entry name" value="PROKAR_LIPOPROTEIN"/>
    <property type="match status" value="1"/>
</dbReference>
<dbReference type="Pfam" id="PF11797">
    <property type="entry name" value="WxLIP_HBD"/>
    <property type="match status" value="1"/>
</dbReference>
<keyword evidence="1" id="KW-0812">Transmembrane</keyword>
<keyword evidence="1" id="KW-0472">Membrane</keyword>
<feature type="domain" description="WxL Interacting Protein peptidoglycan binding" evidence="2">
    <location>
        <begin position="59"/>
        <end position="177"/>
    </location>
</feature>
<feature type="domain" description="WxL Interacting Protein host binding" evidence="3">
    <location>
        <begin position="186"/>
        <end position="323"/>
    </location>
</feature>
<dbReference type="RefSeq" id="WP_207703264.1">
    <property type="nucleotide sequence ID" value="NZ_JAFREL020000001.1"/>
</dbReference>
<keyword evidence="5" id="KW-1185">Reference proteome</keyword>
<evidence type="ECO:0000259" key="2">
    <source>
        <dbReference type="Pfam" id="PF06030"/>
    </source>
</evidence>
<evidence type="ECO:0000313" key="4">
    <source>
        <dbReference type="EMBL" id="MEO1769224.1"/>
    </source>
</evidence>
<evidence type="ECO:0008006" key="6">
    <source>
        <dbReference type="Google" id="ProtNLM"/>
    </source>
</evidence>
<dbReference type="InterPro" id="IPR021759">
    <property type="entry name" value="WxLIP_HBD"/>
</dbReference>
<evidence type="ECO:0000313" key="5">
    <source>
        <dbReference type="Proteomes" id="UP000664357"/>
    </source>
</evidence>
<dbReference type="InterPro" id="IPR010317">
    <property type="entry name" value="WxLIP_PGBD"/>
</dbReference>
<gene>
    <name evidence="4" type="ORF">JZO67_001175</name>
</gene>
<evidence type="ECO:0000259" key="3">
    <source>
        <dbReference type="Pfam" id="PF11797"/>
    </source>
</evidence>
<reference evidence="4 5" key="1">
    <citation type="submission" date="2021-03" db="EMBL/GenBank/DDBJ databases">
        <authorList>
            <person name="Gilmore M.S."/>
            <person name="Schwartzman J."/>
            <person name="Van Tyne D."/>
            <person name="Martin M."/>
            <person name="Earl A.M."/>
            <person name="Manson A.L."/>
            <person name="Straub T."/>
            <person name="Salamzade R."/>
            <person name="Saavedra J."/>
            <person name="Lebreton F."/>
            <person name="Prichula J."/>
            <person name="Schaufler K."/>
            <person name="Gaca A."/>
            <person name="Sgardioli B."/>
            <person name="Wagenaar J."/>
            <person name="Strong T."/>
        </authorList>
    </citation>
    <scope>NUCLEOTIDE SEQUENCE [LARGE SCALE GENOMIC DNA]</scope>
    <source>
        <strain evidence="4 5">665A</strain>
    </source>
</reference>
<sequence>MNICLKSFRDSYRWVKGLPAFFLFFISLLFFSCPAFGQEEQVVTDPTDETKSVENDVGFTVEPVLPGTQVDESKGYYYIRTKPSEPQELTLRIRSTNKQPAKVIIYVKDAYTNQNGAIDYDSTNYTRDKTLVQSLEEITEVSEKEVTVENYESKEVTIKVTPPEVSFEGVKGGAVCVMNAESKEEKEGLRSSFGYRIGLLVTESADTFDDGGSLNLVNVRPEIHQGKRVIQARLQNPEAKVLKELTVKATLRKKGETAVLRQREATGMRMAPNSQFDFAVNWGIDPIKPGTYCLKVQASSGENTWDWEKEFTIGEKEAKKLNEEASYTLTYPQWIPLVVVVLAFLTIGNLGMLYLRRKKWINRNN</sequence>
<accession>A0ABV0EP19</accession>
<keyword evidence="1" id="KW-1133">Transmembrane helix</keyword>
<evidence type="ECO:0000256" key="1">
    <source>
        <dbReference type="SAM" id="Phobius"/>
    </source>
</evidence>
<proteinExistence type="predicted"/>
<name>A0ABV0EP19_9ENTE</name>
<dbReference type="EMBL" id="JAFREL020000001">
    <property type="protein sequence ID" value="MEO1769224.1"/>
    <property type="molecule type" value="Genomic_DNA"/>
</dbReference>
<comment type="caution">
    <text evidence="4">The sequence shown here is derived from an EMBL/GenBank/DDBJ whole genome shotgun (WGS) entry which is preliminary data.</text>
</comment>
<organism evidence="4 5">
    <name type="scientific">Candidatus Enterococcus ferrettii</name>
    <dbReference type="NCBI Taxonomy" id="2815324"/>
    <lineage>
        <taxon>Bacteria</taxon>
        <taxon>Bacillati</taxon>
        <taxon>Bacillota</taxon>
        <taxon>Bacilli</taxon>
        <taxon>Lactobacillales</taxon>
        <taxon>Enterococcaceae</taxon>
        <taxon>Enterococcus</taxon>
    </lineage>
</organism>
<feature type="transmembrane region" description="Helical" evidence="1">
    <location>
        <begin position="334"/>
        <end position="355"/>
    </location>
</feature>